<dbReference type="Proteomes" id="UP000291269">
    <property type="component" value="Unassembled WGS sequence"/>
</dbReference>
<proteinExistence type="predicted"/>
<comment type="caution">
    <text evidence="3">The sequence shown here is derived from an EMBL/GenBank/DDBJ whole genome shotgun (WGS) entry which is preliminary data.</text>
</comment>
<keyword evidence="1" id="KW-0408">Iron</keyword>
<name>A0A4V1QV78_9FIRM</name>
<evidence type="ECO:0000256" key="1">
    <source>
        <dbReference type="ARBA" id="ARBA00023004"/>
    </source>
</evidence>
<sequence>MPLPIAPAGEELTVKKVLLDDKNKRHFENLGITIGSKITVVSQVGGNVILKVREGRLALDRTQAMKILV</sequence>
<dbReference type="InterPro" id="IPR038157">
    <property type="entry name" value="FeoA_core_dom"/>
</dbReference>
<dbReference type="EMBL" id="SDOZ01000002">
    <property type="protein sequence ID" value="RXZ61706.1"/>
    <property type="molecule type" value="Genomic_DNA"/>
</dbReference>
<evidence type="ECO:0000313" key="4">
    <source>
        <dbReference type="Proteomes" id="UP000291269"/>
    </source>
</evidence>
<keyword evidence="4" id="KW-1185">Reference proteome</keyword>
<accession>A0A4V1QV78</accession>
<dbReference type="InterPro" id="IPR007167">
    <property type="entry name" value="Fe-transptr_FeoA-like"/>
</dbReference>
<dbReference type="PANTHER" id="PTHR43151">
    <property type="entry name" value="FEOA FAMILY PROTEIN"/>
    <property type="match status" value="1"/>
</dbReference>
<evidence type="ECO:0000313" key="3">
    <source>
        <dbReference type="EMBL" id="RXZ61706.1"/>
    </source>
</evidence>
<dbReference type="InterPro" id="IPR008988">
    <property type="entry name" value="Transcriptional_repressor_C"/>
</dbReference>
<feature type="domain" description="Ferrous iron transporter FeoA-like" evidence="2">
    <location>
        <begin position="1"/>
        <end position="69"/>
    </location>
</feature>
<dbReference type="GO" id="GO:0046914">
    <property type="term" value="F:transition metal ion binding"/>
    <property type="evidence" value="ECO:0007669"/>
    <property type="project" value="InterPro"/>
</dbReference>
<dbReference type="Gene3D" id="2.30.30.90">
    <property type="match status" value="1"/>
</dbReference>
<organism evidence="3 4">
    <name type="scientific">Candidatus Borkfalkia ceftriaxoniphila</name>
    <dbReference type="NCBI Taxonomy" id="2508949"/>
    <lineage>
        <taxon>Bacteria</taxon>
        <taxon>Bacillati</taxon>
        <taxon>Bacillota</taxon>
        <taxon>Clostridia</taxon>
        <taxon>Christensenellales</taxon>
        <taxon>Christensenellaceae</taxon>
        <taxon>Candidatus Borkfalkia</taxon>
    </lineage>
</organism>
<dbReference type="RefSeq" id="WP_129224633.1">
    <property type="nucleotide sequence ID" value="NZ_SDOZ01000002.1"/>
</dbReference>
<gene>
    <name evidence="3" type="ORF">ESZ91_04765</name>
</gene>
<protein>
    <submittedName>
        <fullName evidence="3">Ferrous iron transport protein A</fullName>
    </submittedName>
</protein>
<dbReference type="OrthoDB" id="5984at2"/>
<dbReference type="SMART" id="SM00899">
    <property type="entry name" value="FeoA"/>
    <property type="match status" value="1"/>
</dbReference>
<dbReference type="InterPro" id="IPR053184">
    <property type="entry name" value="FeoA-like"/>
</dbReference>
<dbReference type="Pfam" id="PF04023">
    <property type="entry name" value="FeoA"/>
    <property type="match status" value="1"/>
</dbReference>
<evidence type="ECO:0000259" key="2">
    <source>
        <dbReference type="SMART" id="SM00899"/>
    </source>
</evidence>
<dbReference type="SUPFAM" id="SSF50037">
    <property type="entry name" value="C-terminal domain of transcriptional repressors"/>
    <property type="match status" value="1"/>
</dbReference>
<reference evidence="3 4" key="1">
    <citation type="journal article" date="2019" name="Gut">
        <title>Antibiotics-induced monodominance of a novel gut bacterial order.</title>
        <authorList>
            <person name="Hildebrand F."/>
            <person name="Moitinho-Silva L."/>
            <person name="Blasche S."/>
            <person name="Jahn M.T."/>
            <person name="Gossmann T.I."/>
            <person name="Heuerta-Cepas J."/>
            <person name="Hercog R."/>
            <person name="Luetge M."/>
            <person name="Bahram M."/>
            <person name="Pryszlak A."/>
            <person name="Alves R.J."/>
            <person name="Waszak S.M."/>
            <person name="Zhu A."/>
            <person name="Ye L."/>
            <person name="Costea P.I."/>
            <person name="Aalvink S."/>
            <person name="Belzer C."/>
            <person name="Forslund S.K."/>
            <person name="Sunagawa S."/>
            <person name="Hentschel U."/>
            <person name="Merten C."/>
            <person name="Patil K.R."/>
            <person name="Benes V."/>
            <person name="Bork P."/>
        </authorList>
    </citation>
    <scope>NUCLEOTIDE SEQUENCE [LARGE SCALE GENOMIC DNA]</scope>
    <source>
        <strain evidence="3 4">HDS1380</strain>
    </source>
</reference>
<dbReference type="PANTHER" id="PTHR43151:SF1">
    <property type="entry name" value="SSR2333 PROTEIN"/>
    <property type="match status" value="1"/>
</dbReference>
<dbReference type="AlphaFoldDB" id="A0A4V1QV78"/>